<evidence type="ECO:0000259" key="3">
    <source>
        <dbReference type="PROSITE" id="PS50181"/>
    </source>
</evidence>
<name>A0ABR2I367_9PEZI</name>
<evidence type="ECO:0000313" key="5">
    <source>
        <dbReference type="Proteomes" id="UP001390339"/>
    </source>
</evidence>
<dbReference type="PROSITE" id="PS50181">
    <property type="entry name" value="FBOX"/>
    <property type="match status" value="1"/>
</dbReference>
<sequence>MTMLAPFLALPTELATAILTHLDVSDLSRLSRTCKNLHAFAQPCLLHTVTLAYNPIALPNQGRPFVSLLRLLVQGDNDRASLVRHLKLVCPNKAEVEGPLFFDRAGWWDENRLLFEGVLEDLQMPDRDRWRCALRGGNTEALIALVMAQCPGLMSLEVAAAILFANCNTRRTDDGGNWFLCMFGHLLGVRSLPMKSLGKLRRVTIAAEEWGDNISSIDYGFYDSWWRTPELRVKLLQGRTNSSEEWGRKKPQWKQGSEGENQDLALLLFYLPALEELSLPFPSSKKERAWQSMVGVGFGVDDEEFWPLSTPPRGSRLATLRIRLQYAPEATLEAILAAAPALRTLHVDLNMPSTTSPIDCAAIQRALRHVAPTLENLTLTADLFADEGCDPSSIGTLTRGRLGAGGELATGFPALKSLHTSLGLLFGQEASARYVAYPGDTDWWSDDDDEDDDDKIEGINSTDDAHHDMMLVAAAELGSLLPRGLEVLTISDDLFFYDALPAWCGGKRTLGVLMAFATGSPISPRVSQGLPLPRPRINTTEESDSRAAAAAASLGGGAPWRAATPRLRALNMAFRDEHCFCWTAEHGGNQMAQLQRGCASQGLECHCLRLGGF</sequence>
<proteinExistence type="predicted"/>
<feature type="region of interest" description="Disordered" evidence="1">
    <location>
        <begin position="527"/>
        <end position="549"/>
    </location>
</feature>
<dbReference type="InterPro" id="IPR001810">
    <property type="entry name" value="F-box_dom"/>
</dbReference>
<dbReference type="InterPro" id="IPR036047">
    <property type="entry name" value="F-box-like_dom_sf"/>
</dbReference>
<keyword evidence="2" id="KW-0732">Signal</keyword>
<evidence type="ECO:0000256" key="1">
    <source>
        <dbReference type="SAM" id="MobiDB-lite"/>
    </source>
</evidence>
<dbReference type="Gene3D" id="3.80.10.10">
    <property type="entry name" value="Ribonuclease Inhibitor"/>
    <property type="match status" value="1"/>
</dbReference>
<dbReference type="InterPro" id="IPR032675">
    <property type="entry name" value="LRR_dom_sf"/>
</dbReference>
<keyword evidence="5" id="KW-1185">Reference proteome</keyword>
<reference evidence="4 5" key="1">
    <citation type="journal article" date="2024" name="IMA Fungus">
        <title>Apiospora arundinis, a panoply of carbohydrate-active enzymes and secondary metabolites.</title>
        <authorList>
            <person name="Sorensen T."/>
            <person name="Petersen C."/>
            <person name="Muurmann A.T."/>
            <person name="Christiansen J.V."/>
            <person name="Brundto M.L."/>
            <person name="Overgaard C.K."/>
            <person name="Boysen A.T."/>
            <person name="Wollenberg R.D."/>
            <person name="Larsen T.O."/>
            <person name="Sorensen J.L."/>
            <person name="Nielsen K.L."/>
            <person name="Sondergaard T.E."/>
        </authorList>
    </citation>
    <scope>NUCLEOTIDE SEQUENCE [LARGE SCALE GENOMIC DNA]</scope>
    <source>
        <strain evidence="4 5">AAU 773</strain>
    </source>
</reference>
<evidence type="ECO:0000256" key="2">
    <source>
        <dbReference type="SAM" id="SignalP"/>
    </source>
</evidence>
<feature type="domain" description="F-box" evidence="3">
    <location>
        <begin position="4"/>
        <end position="56"/>
    </location>
</feature>
<organism evidence="4 5">
    <name type="scientific">Apiospora arundinis</name>
    <dbReference type="NCBI Taxonomy" id="335852"/>
    <lineage>
        <taxon>Eukaryota</taxon>
        <taxon>Fungi</taxon>
        <taxon>Dikarya</taxon>
        <taxon>Ascomycota</taxon>
        <taxon>Pezizomycotina</taxon>
        <taxon>Sordariomycetes</taxon>
        <taxon>Xylariomycetidae</taxon>
        <taxon>Amphisphaeriales</taxon>
        <taxon>Apiosporaceae</taxon>
        <taxon>Apiospora</taxon>
    </lineage>
</organism>
<dbReference type="Gene3D" id="1.20.1280.50">
    <property type="match status" value="1"/>
</dbReference>
<comment type="caution">
    <text evidence="4">The sequence shown here is derived from an EMBL/GenBank/DDBJ whole genome shotgun (WGS) entry which is preliminary data.</text>
</comment>
<accession>A0ABR2I367</accession>
<dbReference type="CDD" id="cd09917">
    <property type="entry name" value="F-box_SF"/>
    <property type="match status" value="1"/>
</dbReference>
<gene>
    <name evidence="4" type="ORF">PGQ11_012384</name>
</gene>
<dbReference type="Proteomes" id="UP001390339">
    <property type="component" value="Unassembled WGS sequence"/>
</dbReference>
<evidence type="ECO:0000313" key="4">
    <source>
        <dbReference type="EMBL" id="KAK8856472.1"/>
    </source>
</evidence>
<dbReference type="SUPFAM" id="SSF81383">
    <property type="entry name" value="F-box domain"/>
    <property type="match status" value="1"/>
</dbReference>
<dbReference type="Pfam" id="PF12937">
    <property type="entry name" value="F-box-like"/>
    <property type="match status" value="1"/>
</dbReference>
<protein>
    <submittedName>
        <fullName evidence="4">Chromosome segregation protein sudA</fullName>
    </submittedName>
</protein>
<feature type="signal peptide" evidence="2">
    <location>
        <begin position="1"/>
        <end position="17"/>
    </location>
</feature>
<dbReference type="EMBL" id="JAPCWZ010000007">
    <property type="protein sequence ID" value="KAK8856472.1"/>
    <property type="molecule type" value="Genomic_DNA"/>
</dbReference>
<feature type="chain" id="PRO_5045123486" evidence="2">
    <location>
        <begin position="18"/>
        <end position="613"/>
    </location>
</feature>